<dbReference type="PANTHER" id="PTHR45947">
    <property type="entry name" value="SULFOQUINOVOSYL TRANSFERASE SQD2"/>
    <property type="match status" value="1"/>
</dbReference>
<organism evidence="1 2">
    <name type="scientific">Lacibacterium aquatile</name>
    <dbReference type="NCBI Taxonomy" id="1168082"/>
    <lineage>
        <taxon>Bacteria</taxon>
        <taxon>Pseudomonadati</taxon>
        <taxon>Pseudomonadota</taxon>
        <taxon>Alphaproteobacteria</taxon>
        <taxon>Rhodospirillales</taxon>
        <taxon>Rhodospirillaceae</taxon>
    </lineage>
</organism>
<dbReference type="Pfam" id="PF13692">
    <property type="entry name" value="Glyco_trans_1_4"/>
    <property type="match status" value="1"/>
</dbReference>
<dbReference type="CDD" id="cd03801">
    <property type="entry name" value="GT4_PimA-like"/>
    <property type="match status" value="1"/>
</dbReference>
<dbReference type="EC" id="2.4.-.-" evidence="1"/>
<dbReference type="SUPFAM" id="SSF53756">
    <property type="entry name" value="UDP-Glycosyltransferase/glycogen phosphorylase"/>
    <property type="match status" value="1"/>
</dbReference>
<keyword evidence="2" id="KW-1185">Reference proteome</keyword>
<comment type="caution">
    <text evidence="1">The sequence shown here is derived from an EMBL/GenBank/DDBJ whole genome shotgun (WGS) entry which is preliminary data.</text>
</comment>
<dbReference type="Proteomes" id="UP001597295">
    <property type="component" value="Unassembled WGS sequence"/>
</dbReference>
<name>A0ABW5DTM5_9PROT</name>
<dbReference type="GO" id="GO:0016757">
    <property type="term" value="F:glycosyltransferase activity"/>
    <property type="evidence" value="ECO:0007669"/>
    <property type="project" value="UniProtKB-KW"/>
</dbReference>
<dbReference type="Gene3D" id="3.40.50.2000">
    <property type="entry name" value="Glycogen Phosphorylase B"/>
    <property type="match status" value="2"/>
</dbReference>
<dbReference type="PANTHER" id="PTHR45947:SF3">
    <property type="entry name" value="SULFOQUINOVOSYL TRANSFERASE SQD2"/>
    <property type="match status" value="1"/>
</dbReference>
<gene>
    <name evidence="1" type="ORF">ACFSM5_09620</name>
</gene>
<evidence type="ECO:0000313" key="2">
    <source>
        <dbReference type="Proteomes" id="UP001597295"/>
    </source>
</evidence>
<protein>
    <submittedName>
        <fullName evidence="1">Glycosyltransferase family 4 protein</fullName>
        <ecNumber evidence="1">2.4.-.-</ecNumber>
    </submittedName>
</protein>
<evidence type="ECO:0000313" key="1">
    <source>
        <dbReference type="EMBL" id="MFD2263144.1"/>
    </source>
</evidence>
<dbReference type="RefSeq" id="WP_379876117.1">
    <property type="nucleotide sequence ID" value="NZ_JBHUIP010000009.1"/>
</dbReference>
<proteinExistence type="predicted"/>
<reference evidence="2" key="1">
    <citation type="journal article" date="2019" name="Int. J. Syst. Evol. Microbiol.">
        <title>The Global Catalogue of Microorganisms (GCM) 10K type strain sequencing project: providing services to taxonomists for standard genome sequencing and annotation.</title>
        <authorList>
            <consortium name="The Broad Institute Genomics Platform"/>
            <consortium name="The Broad Institute Genome Sequencing Center for Infectious Disease"/>
            <person name="Wu L."/>
            <person name="Ma J."/>
        </authorList>
    </citation>
    <scope>NUCLEOTIDE SEQUENCE [LARGE SCALE GENOMIC DNA]</scope>
    <source>
        <strain evidence="2">CGMCC 1.19062</strain>
    </source>
</reference>
<keyword evidence="1" id="KW-0328">Glycosyltransferase</keyword>
<accession>A0ABW5DTM5</accession>
<dbReference type="InterPro" id="IPR050194">
    <property type="entry name" value="Glycosyltransferase_grp1"/>
</dbReference>
<keyword evidence="1" id="KW-0808">Transferase</keyword>
<dbReference type="EMBL" id="JBHUIP010000009">
    <property type="protein sequence ID" value="MFD2263144.1"/>
    <property type="molecule type" value="Genomic_DNA"/>
</dbReference>
<sequence length="367" mass="40336">MRIAFYAPMKAPDHPIPSGDRLLGRLLMAALERRGHEVDLLCRFRSWDRTGQRQERLKRAGEYLAQRLIRGILAKPEAERPKLWFTYHLYHKAPDWIGPKVATALGIPYVLAEASVAGKQAHGRWAIGYDGALEALKAADLVVGLNPVDQAGIEPFLKPGCRRLTLRPFIDTEPFQALRRDRDGKQSAVPWLIAVGMLRAGDKQASYTLLAQSLIQIQHLPWRLIVIGDGPARGEIQAVFAPIADRVHWTGALEANEVRRWLASCDLCVWPAINEAFGMALLEAQAAGLPVVAGNAGGVATIVRDGETGRLVPVGAIDRFAAGIAEFLQNETQRAAFGATAKHLSRQDHDIEQASLQLDAELSRVVQ</sequence>